<keyword evidence="1" id="KW-0560">Oxidoreductase</keyword>
<dbReference type="Pfam" id="PF02826">
    <property type="entry name" value="2-Hacid_dh_C"/>
    <property type="match status" value="1"/>
</dbReference>
<feature type="domain" description="D-isomer specific 2-hydroxyacid dehydrogenase NAD-binding" evidence="3">
    <location>
        <begin position="107"/>
        <end position="279"/>
    </location>
</feature>
<dbReference type="Proteomes" id="UP000627464">
    <property type="component" value="Unassembled WGS sequence"/>
</dbReference>
<keyword evidence="2" id="KW-0520">NAD</keyword>
<comment type="caution">
    <text evidence="4">The sequence shown here is derived from an EMBL/GenBank/DDBJ whole genome shotgun (WGS) entry which is preliminary data.</text>
</comment>
<name>A0ABQ1G973_9GAMM</name>
<gene>
    <name evidence="4" type="primary">ghrA</name>
    <name evidence="4" type="ORF">GCM10011328_12540</name>
</gene>
<evidence type="ECO:0000256" key="1">
    <source>
        <dbReference type="ARBA" id="ARBA00023002"/>
    </source>
</evidence>
<evidence type="ECO:0000313" key="4">
    <source>
        <dbReference type="EMBL" id="GGA39138.1"/>
    </source>
</evidence>
<evidence type="ECO:0000313" key="5">
    <source>
        <dbReference type="Proteomes" id="UP000627464"/>
    </source>
</evidence>
<evidence type="ECO:0000256" key="2">
    <source>
        <dbReference type="ARBA" id="ARBA00023027"/>
    </source>
</evidence>
<dbReference type="PANTHER" id="PTHR43333:SF1">
    <property type="entry name" value="D-ISOMER SPECIFIC 2-HYDROXYACID DEHYDROGENASE NAD-BINDING DOMAIN-CONTAINING PROTEIN"/>
    <property type="match status" value="1"/>
</dbReference>
<accession>A0ABQ1G973</accession>
<dbReference type="EMBL" id="BMFZ01000003">
    <property type="protein sequence ID" value="GGA39138.1"/>
    <property type="molecule type" value="Genomic_DNA"/>
</dbReference>
<reference evidence="5" key="1">
    <citation type="journal article" date="2019" name="Int. J. Syst. Evol. Microbiol.">
        <title>The Global Catalogue of Microorganisms (GCM) 10K type strain sequencing project: providing services to taxonomists for standard genome sequencing and annotation.</title>
        <authorList>
            <consortium name="The Broad Institute Genomics Platform"/>
            <consortium name="The Broad Institute Genome Sequencing Center for Infectious Disease"/>
            <person name="Wu L."/>
            <person name="Ma J."/>
        </authorList>
    </citation>
    <scope>NUCLEOTIDE SEQUENCE [LARGE SCALE GENOMIC DNA]</scope>
    <source>
        <strain evidence="5">CGMCC 1.12806</strain>
    </source>
</reference>
<proteinExistence type="predicted"/>
<sequence length="314" mass="35319">MINIIFYHPTFDSKLWIDGINKRVPQANIRAWHDGDTQPADYALVWQPPREMLMSRTRLKGIFALGAGVDAILMQEQRQPGTLPPGVPLLRLEDTGMSLQMQEYALATVLRYFRRMDEYQLLQQQKQWRPLTPHQHDNFTIGIMGAGVLGSCVAEKLVGMQFQVRSWSRSAKEIPGVKSYFGDDQLHDFANDCKMLINLLPNTPQTAGILNKSLFEHLQEQAYLINIARGMHLVEGDLLRALDSGQVAAATLDVFVEEPLPGMHPFWSHPRVSMTPHIGANTLPEQAMDNIAANIVAIEEGRRPAGLVDLDRGY</sequence>
<dbReference type="InterPro" id="IPR036291">
    <property type="entry name" value="NAD(P)-bd_dom_sf"/>
</dbReference>
<dbReference type="PANTHER" id="PTHR43333">
    <property type="entry name" value="2-HACID_DH_C DOMAIN-CONTAINING PROTEIN"/>
    <property type="match status" value="1"/>
</dbReference>
<dbReference type="NCBIfam" id="NF012013">
    <property type="entry name" value="PRK15469.1"/>
    <property type="match status" value="1"/>
</dbReference>
<dbReference type="CDD" id="cd12164">
    <property type="entry name" value="GDH_like_2"/>
    <property type="match status" value="1"/>
</dbReference>
<dbReference type="Gene3D" id="3.40.50.720">
    <property type="entry name" value="NAD(P)-binding Rossmann-like Domain"/>
    <property type="match status" value="2"/>
</dbReference>
<protein>
    <submittedName>
        <fullName evidence="4">Glyoxylate/hydroxypyruvate reductase A</fullName>
    </submittedName>
</protein>
<keyword evidence="5" id="KW-1185">Reference proteome</keyword>
<dbReference type="SUPFAM" id="SSF51735">
    <property type="entry name" value="NAD(P)-binding Rossmann-fold domains"/>
    <property type="match status" value="1"/>
</dbReference>
<dbReference type="InterPro" id="IPR006140">
    <property type="entry name" value="D-isomer_DH_NAD-bd"/>
</dbReference>
<organism evidence="4 5">
    <name type="scientific">Hafnia psychrotolerans</name>
    <dbReference type="NCBI Taxonomy" id="1477018"/>
    <lineage>
        <taxon>Bacteria</taxon>
        <taxon>Pseudomonadati</taxon>
        <taxon>Pseudomonadota</taxon>
        <taxon>Gammaproteobacteria</taxon>
        <taxon>Enterobacterales</taxon>
        <taxon>Hafniaceae</taxon>
        <taxon>Hafnia</taxon>
    </lineage>
</organism>
<evidence type="ECO:0000259" key="3">
    <source>
        <dbReference type="Pfam" id="PF02826"/>
    </source>
</evidence>